<feature type="compositionally biased region" description="Basic residues" evidence="1">
    <location>
        <begin position="108"/>
        <end position="118"/>
    </location>
</feature>
<dbReference type="EMBL" id="MU007074">
    <property type="protein sequence ID" value="KAF2424456.1"/>
    <property type="molecule type" value="Genomic_DNA"/>
</dbReference>
<feature type="region of interest" description="Disordered" evidence="1">
    <location>
        <begin position="68"/>
        <end position="138"/>
    </location>
</feature>
<evidence type="ECO:0000313" key="3">
    <source>
        <dbReference type="Proteomes" id="UP000800235"/>
    </source>
</evidence>
<accession>A0A9P4NKD0</accession>
<comment type="caution">
    <text evidence="2">The sequence shown here is derived from an EMBL/GenBank/DDBJ whole genome shotgun (WGS) entry which is preliminary data.</text>
</comment>
<dbReference type="OrthoDB" id="3935813at2759"/>
<feature type="compositionally biased region" description="Basic residues" evidence="1">
    <location>
        <begin position="83"/>
        <end position="93"/>
    </location>
</feature>
<sequence>MAPLSYQKAKGILTPTEKERIVCVFLASIDQISKIDYDLTAAEFGAAKGGFQVSWTTLLKKLRNGGCYVDGANDSTNGGSSKRSGKTKDRKRRADSDEDGNEGSPTPKAKKARSKKMHVKNEKEENLVAEDDSDGQKL</sequence>
<keyword evidence="3" id="KW-1185">Reference proteome</keyword>
<feature type="compositionally biased region" description="Polar residues" evidence="1">
    <location>
        <begin position="73"/>
        <end position="82"/>
    </location>
</feature>
<evidence type="ECO:0000256" key="1">
    <source>
        <dbReference type="SAM" id="MobiDB-lite"/>
    </source>
</evidence>
<name>A0A9P4NKD0_9PEZI</name>
<reference evidence="2" key="1">
    <citation type="journal article" date="2020" name="Stud. Mycol.">
        <title>101 Dothideomycetes genomes: a test case for predicting lifestyles and emergence of pathogens.</title>
        <authorList>
            <person name="Haridas S."/>
            <person name="Albert R."/>
            <person name="Binder M."/>
            <person name="Bloem J."/>
            <person name="Labutti K."/>
            <person name="Salamov A."/>
            <person name="Andreopoulos B."/>
            <person name="Baker S."/>
            <person name="Barry K."/>
            <person name="Bills G."/>
            <person name="Bluhm B."/>
            <person name="Cannon C."/>
            <person name="Castanera R."/>
            <person name="Culley D."/>
            <person name="Daum C."/>
            <person name="Ezra D."/>
            <person name="Gonzalez J."/>
            <person name="Henrissat B."/>
            <person name="Kuo A."/>
            <person name="Liang C."/>
            <person name="Lipzen A."/>
            <person name="Lutzoni F."/>
            <person name="Magnuson J."/>
            <person name="Mondo S."/>
            <person name="Nolan M."/>
            <person name="Ohm R."/>
            <person name="Pangilinan J."/>
            <person name="Park H.-J."/>
            <person name="Ramirez L."/>
            <person name="Alfaro M."/>
            <person name="Sun H."/>
            <person name="Tritt A."/>
            <person name="Yoshinaga Y."/>
            <person name="Zwiers L.-H."/>
            <person name="Turgeon B."/>
            <person name="Goodwin S."/>
            <person name="Spatafora J."/>
            <person name="Crous P."/>
            <person name="Grigoriev I."/>
        </authorList>
    </citation>
    <scope>NUCLEOTIDE SEQUENCE</scope>
    <source>
        <strain evidence="2">CBS 130266</strain>
    </source>
</reference>
<protein>
    <submittedName>
        <fullName evidence="2">Uncharacterized protein</fullName>
    </submittedName>
</protein>
<dbReference type="Proteomes" id="UP000800235">
    <property type="component" value="Unassembled WGS sequence"/>
</dbReference>
<organism evidence="2 3">
    <name type="scientific">Tothia fuscella</name>
    <dbReference type="NCBI Taxonomy" id="1048955"/>
    <lineage>
        <taxon>Eukaryota</taxon>
        <taxon>Fungi</taxon>
        <taxon>Dikarya</taxon>
        <taxon>Ascomycota</taxon>
        <taxon>Pezizomycotina</taxon>
        <taxon>Dothideomycetes</taxon>
        <taxon>Pleosporomycetidae</taxon>
        <taxon>Venturiales</taxon>
        <taxon>Cylindrosympodiaceae</taxon>
        <taxon>Tothia</taxon>
    </lineage>
</organism>
<proteinExistence type="predicted"/>
<evidence type="ECO:0000313" key="2">
    <source>
        <dbReference type="EMBL" id="KAF2424456.1"/>
    </source>
</evidence>
<gene>
    <name evidence="2" type="ORF">EJ08DRAFT_700671</name>
</gene>
<feature type="compositionally biased region" description="Acidic residues" evidence="1">
    <location>
        <begin position="127"/>
        <end position="138"/>
    </location>
</feature>
<dbReference type="AlphaFoldDB" id="A0A9P4NKD0"/>